<sequence length="156" mass="17165">MVASFGGTGFFPIASGTVASLAACALYVLLPPWPWLILALGATLFLFGVPATGWMAVRYRDSDPSQATVDEGAVMILILAFFPREWGYLALAFLLFRFFDIAKLPPCRRLERLSGGWGIMLDDLMAGVYAAVVLTVIYLTKLMPAWARVPLPDLWF</sequence>
<proteinExistence type="predicted"/>
<dbReference type="PANTHER" id="PTHR36305">
    <property type="entry name" value="PHOSPHATIDYLGLYCEROPHOSPHATASE A"/>
    <property type="match status" value="1"/>
</dbReference>
<dbReference type="GO" id="GO:0008962">
    <property type="term" value="F:phosphatidylglycerophosphatase activity"/>
    <property type="evidence" value="ECO:0007669"/>
    <property type="project" value="InterPro"/>
</dbReference>
<keyword evidence="1" id="KW-1133">Transmembrane helix</keyword>
<evidence type="ECO:0000313" key="3">
    <source>
        <dbReference type="EMBL" id="OGD74599.1"/>
    </source>
</evidence>
<name>A0A1F5F4Q0_9BACT</name>
<feature type="transmembrane region" description="Helical" evidence="1">
    <location>
        <begin position="72"/>
        <end position="96"/>
    </location>
</feature>
<accession>A0A1F5F4Q0</accession>
<dbReference type="InterPro" id="IPR036681">
    <property type="entry name" value="PgpA-like_sf"/>
</dbReference>
<evidence type="ECO:0000313" key="4">
    <source>
        <dbReference type="Proteomes" id="UP000177187"/>
    </source>
</evidence>
<protein>
    <recommendedName>
        <fullName evidence="2">YutG/PgpA domain-containing protein</fullName>
    </recommendedName>
</protein>
<evidence type="ECO:0000256" key="1">
    <source>
        <dbReference type="SAM" id="Phobius"/>
    </source>
</evidence>
<feature type="domain" description="YutG/PgpA" evidence="2">
    <location>
        <begin position="2"/>
        <end position="137"/>
    </location>
</feature>
<feature type="transmembrane region" description="Helical" evidence="1">
    <location>
        <begin position="36"/>
        <end position="57"/>
    </location>
</feature>
<keyword evidence="1" id="KW-0472">Membrane</keyword>
<gene>
    <name evidence="3" type="ORF">A2Y64_09560</name>
</gene>
<dbReference type="InterPro" id="IPR007686">
    <property type="entry name" value="YutG/PgpA"/>
</dbReference>
<comment type="caution">
    <text evidence="3">The sequence shown here is derived from an EMBL/GenBank/DDBJ whole genome shotgun (WGS) entry which is preliminary data.</text>
</comment>
<dbReference type="GO" id="GO:0006629">
    <property type="term" value="P:lipid metabolic process"/>
    <property type="evidence" value="ECO:0007669"/>
    <property type="project" value="InterPro"/>
</dbReference>
<dbReference type="STRING" id="1817816.A2Y64_09560"/>
<feature type="transmembrane region" description="Helical" evidence="1">
    <location>
        <begin position="117"/>
        <end position="139"/>
    </location>
</feature>
<organism evidence="3 4">
    <name type="scientific">Candidatus Coatesbacteria bacterium RBG_13_66_14</name>
    <dbReference type="NCBI Taxonomy" id="1817816"/>
    <lineage>
        <taxon>Bacteria</taxon>
        <taxon>Candidatus Coatesiibacteriota</taxon>
    </lineage>
</organism>
<dbReference type="AlphaFoldDB" id="A0A1F5F4Q0"/>
<dbReference type="PIRSF" id="PIRSF006162">
    <property type="entry name" value="PgpA"/>
    <property type="match status" value="1"/>
</dbReference>
<feature type="transmembrane region" description="Helical" evidence="1">
    <location>
        <begin position="6"/>
        <end position="29"/>
    </location>
</feature>
<evidence type="ECO:0000259" key="2">
    <source>
        <dbReference type="Pfam" id="PF04608"/>
    </source>
</evidence>
<dbReference type="Proteomes" id="UP000177187">
    <property type="component" value="Unassembled WGS sequence"/>
</dbReference>
<dbReference type="EMBL" id="MFAF01000099">
    <property type="protein sequence ID" value="OGD74599.1"/>
    <property type="molecule type" value="Genomic_DNA"/>
</dbReference>
<keyword evidence="1" id="KW-0812">Transmembrane</keyword>
<dbReference type="SUPFAM" id="SSF101307">
    <property type="entry name" value="YutG-like"/>
    <property type="match status" value="1"/>
</dbReference>
<reference evidence="3 4" key="1">
    <citation type="journal article" date="2016" name="Nat. Commun.">
        <title>Thousands of microbial genomes shed light on interconnected biogeochemical processes in an aquifer system.</title>
        <authorList>
            <person name="Anantharaman K."/>
            <person name="Brown C.T."/>
            <person name="Hug L.A."/>
            <person name="Sharon I."/>
            <person name="Castelle C.J."/>
            <person name="Probst A.J."/>
            <person name="Thomas B.C."/>
            <person name="Singh A."/>
            <person name="Wilkins M.J."/>
            <person name="Karaoz U."/>
            <person name="Brodie E.L."/>
            <person name="Williams K.H."/>
            <person name="Hubbard S.S."/>
            <person name="Banfield J.F."/>
        </authorList>
    </citation>
    <scope>NUCLEOTIDE SEQUENCE [LARGE SCALE GENOMIC DNA]</scope>
</reference>
<dbReference type="CDD" id="cd06971">
    <property type="entry name" value="PgpA"/>
    <property type="match status" value="1"/>
</dbReference>
<dbReference type="PANTHER" id="PTHR36305:SF1">
    <property type="entry name" value="PHOSPHATIDYLGLYCEROPHOSPHATASE A"/>
    <property type="match status" value="1"/>
</dbReference>
<dbReference type="Pfam" id="PF04608">
    <property type="entry name" value="PgpA"/>
    <property type="match status" value="1"/>
</dbReference>
<dbReference type="InterPro" id="IPR026037">
    <property type="entry name" value="PgpA"/>
</dbReference>